<sequence>MYYVYILKSLKSGVLYYGYTEDLRKRVREHNTGKSKFTKGLMPWKLVWYSAFKGVRKAKDFELYIKSGSGKAFVYKRLVDVT</sequence>
<dbReference type="SUPFAM" id="SSF82771">
    <property type="entry name" value="GIY-YIG endonuclease"/>
    <property type="match status" value="1"/>
</dbReference>
<dbReference type="PANTHER" id="PTHR34477:SF1">
    <property type="entry name" value="UPF0213 PROTEIN YHBQ"/>
    <property type="match status" value="1"/>
</dbReference>
<evidence type="ECO:0000313" key="3">
    <source>
        <dbReference type="EMBL" id="OGY21427.1"/>
    </source>
</evidence>
<protein>
    <recommendedName>
        <fullName evidence="2">GIY-YIG domain-containing protein</fullName>
    </recommendedName>
</protein>
<dbReference type="AlphaFoldDB" id="A0A1G1W209"/>
<feature type="domain" description="GIY-YIG" evidence="2">
    <location>
        <begin position="1"/>
        <end position="75"/>
    </location>
</feature>
<name>A0A1G1W209_9BACT</name>
<dbReference type="InterPro" id="IPR050190">
    <property type="entry name" value="UPF0213_domain"/>
</dbReference>
<dbReference type="InterPro" id="IPR035901">
    <property type="entry name" value="GIY-YIG_endonuc_sf"/>
</dbReference>
<gene>
    <name evidence="3" type="ORF">A3A65_00195</name>
</gene>
<reference evidence="3 4" key="1">
    <citation type="journal article" date="2016" name="Nat. Commun.">
        <title>Thousands of microbial genomes shed light on interconnected biogeochemical processes in an aquifer system.</title>
        <authorList>
            <person name="Anantharaman K."/>
            <person name="Brown C.T."/>
            <person name="Hug L.A."/>
            <person name="Sharon I."/>
            <person name="Castelle C.J."/>
            <person name="Probst A.J."/>
            <person name="Thomas B.C."/>
            <person name="Singh A."/>
            <person name="Wilkins M.J."/>
            <person name="Karaoz U."/>
            <person name="Brodie E.L."/>
            <person name="Williams K.H."/>
            <person name="Hubbard S.S."/>
            <person name="Banfield J.F."/>
        </authorList>
    </citation>
    <scope>NUCLEOTIDE SEQUENCE [LARGE SCALE GENOMIC DNA]</scope>
</reference>
<dbReference type="EMBL" id="MHCL01000011">
    <property type="protein sequence ID" value="OGY21427.1"/>
    <property type="molecule type" value="Genomic_DNA"/>
</dbReference>
<dbReference type="CDD" id="cd10449">
    <property type="entry name" value="GIY-YIG_SLX1_like"/>
    <property type="match status" value="1"/>
</dbReference>
<evidence type="ECO:0000313" key="4">
    <source>
        <dbReference type="Proteomes" id="UP000176723"/>
    </source>
</evidence>
<dbReference type="Gene3D" id="3.40.1440.10">
    <property type="entry name" value="GIY-YIG endonuclease"/>
    <property type="match status" value="1"/>
</dbReference>
<accession>A0A1G1W209</accession>
<dbReference type="PANTHER" id="PTHR34477">
    <property type="entry name" value="UPF0213 PROTEIN YHBQ"/>
    <property type="match status" value="1"/>
</dbReference>
<proteinExistence type="inferred from homology"/>
<dbReference type="InterPro" id="IPR000305">
    <property type="entry name" value="GIY-YIG_endonuc"/>
</dbReference>
<evidence type="ECO:0000256" key="1">
    <source>
        <dbReference type="ARBA" id="ARBA00007435"/>
    </source>
</evidence>
<comment type="similarity">
    <text evidence="1">Belongs to the UPF0213 family.</text>
</comment>
<evidence type="ECO:0000259" key="2">
    <source>
        <dbReference type="PROSITE" id="PS50164"/>
    </source>
</evidence>
<organism evidence="3 4">
    <name type="scientific">Candidatus Chisholmbacteria bacterium RIFCSPLOWO2_01_FULL_49_14</name>
    <dbReference type="NCBI Taxonomy" id="1797593"/>
    <lineage>
        <taxon>Bacteria</taxon>
        <taxon>Candidatus Chisholmiibacteriota</taxon>
    </lineage>
</organism>
<dbReference type="Pfam" id="PF01541">
    <property type="entry name" value="GIY-YIG"/>
    <property type="match status" value="1"/>
</dbReference>
<dbReference type="Proteomes" id="UP000176723">
    <property type="component" value="Unassembled WGS sequence"/>
</dbReference>
<comment type="caution">
    <text evidence="3">The sequence shown here is derived from an EMBL/GenBank/DDBJ whole genome shotgun (WGS) entry which is preliminary data.</text>
</comment>
<dbReference type="PROSITE" id="PS50164">
    <property type="entry name" value="GIY_YIG"/>
    <property type="match status" value="1"/>
</dbReference>